<keyword evidence="2" id="KW-0902">Two-component regulatory system</keyword>
<dbReference type="Gene3D" id="1.25.40.10">
    <property type="entry name" value="Tetratricopeptide repeat domain"/>
    <property type="match status" value="1"/>
</dbReference>
<dbReference type="CDD" id="cd00383">
    <property type="entry name" value="trans_reg_C"/>
    <property type="match status" value="1"/>
</dbReference>
<sequence length="602" mass="64397">MARRASVSVRTIRHIEHGQVKTPRRETLTRIAEVVGWRPADPPDEPASAPDTGPAAQEIRVLGPLAVLSADRPVPLPSKQRALLGLLAVQPDRTVSHEEIADVLWNGEAPPSYPQLVHTHVARLRRIVEPSAGAAAATVRRISTVRGGYVFNSTDVRLDLCRFEDRVALARRTVTHEPLVALDLYGQALHCWQGRLLHDLPQLWHHPSVVRVAQRHIDVAIESADLALRLDRPGFAVEHLRTASYEEPLHEPLQARIMLALAGSGRRAAALQLFAELRTRLKEELDVEPGDDIRRARETVLRGGGAPEQRVLSAIPAPRSPRSRMSGPPPRAGTAGPVHPAAAPAGRSPSIGAPAQLPLVPAPFTGRAGQLTALDHALLRRHGGHGSPGIAVVHGPADIGKSALVVRWAHHRLAEFPDGQLYASLQGSMDPEQRTVTPCTVVTGFIRSLGVRDDWIPDTPHEVTALFRSLLAGRRFLVVLDDVETASEVRCLLPGTPGNAVVATSRSPLADLETREGAHSLGLGALTAEEAHELIVTHLGAERTAAEPGAAEELAAVCGRLPLPLRRAVTELAATPSGSLAGLAADLARTAPPRPDGPHPAP</sequence>
<dbReference type="EMBL" id="JALPTH010000022">
    <property type="protein sequence ID" value="MCK8679977.1"/>
    <property type="molecule type" value="Genomic_DNA"/>
</dbReference>
<accession>A0ABT0IF67</accession>
<evidence type="ECO:0000256" key="2">
    <source>
        <dbReference type="ARBA" id="ARBA00023012"/>
    </source>
</evidence>
<dbReference type="PANTHER" id="PTHR35807">
    <property type="entry name" value="TRANSCRIPTIONAL REGULATOR REDD-RELATED"/>
    <property type="match status" value="1"/>
</dbReference>
<dbReference type="PROSITE" id="PS50943">
    <property type="entry name" value="HTH_CROC1"/>
    <property type="match status" value="1"/>
</dbReference>
<dbReference type="SMART" id="SM00862">
    <property type="entry name" value="Trans_reg_C"/>
    <property type="match status" value="1"/>
</dbReference>
<dbReference type="Pfam" id="PF03704">
    <property type="entry name" value="BTAD"/>
    <property type="match status" value="1"/>
</dbReference>
<dbReference type="SMART" id="SM01043">
    <property type="entry name" value="BTAD"/>
    <property type="match status" value="1"/>
</dbReference>
<dbReference type="InterPro" id="IPR002182">
    <property type="entry name" value="NB-ARC"/>
</dbReference>
<reference evidence="10 11" key="1">
    <citation type="submission" date="2022-04" db="EMBL/GenBank/DDBJ databases">
        <title>Streptomyces sp. nov. LCR6-01 isolated from Lichen of Dirinaria sp.</title>
        <authorList>
            <person name="Kanchanasin P."/>
            <person name="Tanasupawat S."/>
            <person name="Phongsopitanun W."/>
        </authorList>
    </citation>
    <scope>NUCLEOTIDE SEQUENCE [LARGE SCALE GENOMIC DNA]</scope>
    <source>
        <strain evidence="10 11">LCR6-01</strain>
    </source>
</reference>
<dbReference type="InterPro" id="IPR051677">
    <property type="entry name" value="AfsR-DnrI-RedD_regulator"/>
</dbReference>
<dbReference type="Gene3D" id="3.40.50.300">
    <property type="entry name" value="P-loop containing nucleotide triphosphate hydrolases"/>
    <property type="match status" value="1"/>
</dbReference>
<dbReference type="SUPFAM" id="SSF52540">
    <property type="entry name" value="P-loop containing nucleoside triphosphate hydrolases"/>
    <property type="match status" value="1"/>
</dbReference>
<dbReference type="PRINTS" id="PR00364">
    <property type="entry name" value="DISEASERSIST"/>
</dbReference>
<dbReference type="InterPro" id="IPR001387">
    <property type="entry name" value="Cro/C1-type_HTH"/>
</dbReference>
<dbReference type="Pfam" id="PF00486">
    <property type="entry name" value="Trans_reg_C"/>
    <property type="match status" value="1"/>
</dbReference>
<comment type="caution">
    <text evidence="10">The sequence shown here is derived from an EMBL/GenBank/DDBJ whole genome shotgun (WGS) entry which is preliminary data.</text>
</comment>
<feature type="compositionally biased region" description="Low complexity" evidence="7">
    <location>
        <begin position="332"/>
        <end position="346"/>
    </location>
</feature>
<feature type="region of interest" description="Disordered" evidence="7">
    <location>
        <begin position="314"/>
        <end position="346"/>
    </location>
</feature>
<evidence type="ECO:0000259" key="8">
    <source>
        <dbReference type="PROSITE" id="PS50943"/>
    </source>
</evidence>
<dbReference type="InterPro" id="IPR010982">
    <property type="entry name" value="Lambda_DNA-bd_dom_sf"/>
</dbReference>
<feature type="domain" description="HTH cro/C1-type" evidence="8">
    <location>
        <begin position="1"/>
        <end position="34"/>
    </location>
</feature>
<comment type="similarity">
    <text evidence="1">Belongs to the AfsR/DnrI/RedD regulatory family.</text>
</comment>
<dbReference type="InterPro" id="IPR001867">
    <property type="entry name" value="OmpR/PhoB-type_DNA-bd"/>
</dbReference>
<keyword evidence="4 6" id="KW-0238">DNA-binding</keyword>
<dbReference type="SUPFAM" id="SSF48452">
    <property type="entry name" value="TPR-like"/>
    <property type="match status" value="1"/>
</dbReference>
<dbReference type="SUPFAM" id="SSF47413">
    <property type="entry name" value="lambda repressor-like DNA-binding domains"/>
    <property type="match status" value="1"/>
</dbReference>
<evidence type="ECO:0000259" key="9">
    <source>
        <dbReference type="PROSITE" id="PS51755"/>
    </source>
</evidence>
<gene>
    <name evidence="10" type="ORF">M1O15_21780</name>
</gene>
<evidence type="ECO:0000256" key="7">
    <source>
        <dbReference type="SAM" id="MobiDB-lite"/>
    </source>
</evidence>
<dbReference type="CDD" id="cd15831">
    <property type="entry name" value="BTAD"/>
    <property type="match status" value="1"/>
</dbReference>
<dbReference type="InterPro" id="IPR005158">
    <property type="entry name" value="BTAD"/>
</dbReference>
<evidence type="ECO:0000256" key="4">
    <source>
        <dbReference type="ARBA" id="ARBA00023125"/>
    </source>
</evidence>
<feature type="region of interest" description="Disordered" evidence="7">
    <location>
        <begin position="583"/>
        <end position="602"/>
    </location>
</feature>
<dbReference type="Gene3D" id="1.10.10.10">
    <property type="entry name" value="Winged helix-like DNA-binding domain superfamily/Winged helix DNA-binding domain"/>
    <property type="match status" value="1"/>
</dbReference>
<name>A0ABT0IF67_9ACTN</name>
<feature type="compositionally biased region" description="Pro residues" evidence="7">
    <location>
        <begin position="592"/>
        <end position="602"/>
    </location>
</feature>
<dbReference type="PROSITE" id="PS51755">
    <property type="entry name" value="OMPR_PHOB"/>
    <property type="match status" value="1"/>
</dbReference>
<keyword evidence="3" id="KW-0805">Transcription regulation</keyword>
<evidence type="ECO:0000256" key="5">
    <source>
        <dbReference type="ARBA" id="ARBA00023163"/>
    </source>
</evidence>
<evidence type="ECO:0000313" key="11">
    <source>
        <dbReference type="Proteomes" id="UP001522868"/>
    </source>
</evidence>
<evidence type="ECO:0000313" key="10">
    <source>
        <dbReference type="EMBL" id="MCK8679977.1"/>
    </source>
</evidence>
<dbReference type="Proteomes" id="UP001522868">
    <property type="component" value="Unassembled WGS sequence"/>
</dbReference>
<dbReference type="Pfam" id="PF00931">
    <property type="entry name" value="NB-ARC"/>
    <property type="match status" value="1"/>
</dbReference>
<evidence type="ECO:0000256" key="1">
    <source>
        <dbReference type="ARBA" id="ARBA00005820"/>
    </source>
</evidence>
<dbReference type="InterPro" id="IPR036388">
    <property type="entry name" value="WH-like_DNA-bd_sf"/>
</dbReference>
<dbReference type="PANTHER" id="PTHR35807:SF1">
    <property type="entry name" value="TRANSCRIPTIONAL REGULATOR REDD"/>
    <property type="match status" value="1"/>
</dbReference>
<organism evidence="10 11">
    <name type="scientific">Streptomyces lichenis</name>
    <dbReference type="NCBI Taxonomy" id="2306967"/>
    <lineage>
        <taxon>Bacteria</taxon>
        <taxon>Bacillati</taxon>
        <taxon>Actinomycetota</taxon>
        <taxon>Actinomycetes</taxon>
        <taxon>Kitasatosporales</taxon>
        <taxon>Streptomycetaceae</taxon>
        <taxon>Streptomyces</taxon>
    </lineage>
</organism>
<dbReference type="InterPro" id="IPR011990">
    <property type="entry name" value="TPR-like_helical_dom_sf"/>
</dbReference>
<evidence type="ECO:0000256" key="6">
    <source>
        <dbReference type="PROSITE-ProRule" id="PRU01091"/>
    </source>
</evidence>
<dbReference type="InterPro" id="IPR027417">
    <property type="entry name" value="P-loop_NTPase"/>
</dbReference>
<proteinExistence type="inferred from homology"/>
<feature type="DNA-binding region" description="OmpR/PhoB-type" evidence="6">
    <location>
        <begin position="47"/>
        <end position="153"/>
    </location>
</feature>
<dbReference type="CDD" id="cd00093">
    <property type="entry name" value="HTH_XRE"/>
    <property type="match status" value="1"/>
</dbReference>
<dbReference type="InterPro" id="IPR016032">
    <property type="entry name" value="Sig_transdc_resp-reg_C-effctor"/>
</dbReference>
<evidence type="ECO:0000256" key="3">
    <source>
        <dbReference type="ARBA" id="ARBA00023015"/>
    </source>
</evidence>
<protein>
    <submittedName>
        <fullName evidence="10">Winged helix-turn-helix domain-containing protein</fullName>
    </submittedName>
</protein>
<keyword evidence="11" id="KW-1185">Reference proteome</keyword>
<keyword evidence="5" id="KW-0804">Transcription</keyword>
<dbReference type="Gene3D" id="1.10.260.40">
    <property type="entry name" value="lambda repressor-like DNA-binding domains"/>
    <property type="match status" value="1"/>
</dbReference>
<feature type="domain" description="OmpR/PhoB-type" evidence="9">
    <location>
        <begin position="47"/>
        <end position="153"/>
    </location>
</feature>
<dbReference type="SUPFAM" id="SSF46894">
    <property type="entry name" value="C-terminal effector domain of the bipartite response regulators"/>
    <property type="match status" value="1"/>
</dbReference>